<dbReference type="InterPro" id="IPR001261">
    <property type="entry name" value="ArgE/DapE_CS"/>
</dbReference>
<gene>
    <name evidence="8" type="ORF">LTR91_005371</name>
</gene>
<keyword evidence="9" id="KW-1185">Reference proteome</keyword>
<evidence type="ECO:0000259" key="7">
    <source>
        <dbReference type="Pfam" id="PF07687"/>
    </source>
</evidence>
<reference evidence="8" key="1">
    <citation type="submission" date="2023-06" db="EMBL/GenBank/DDBJ databases">
        <title>Black Yeasts Isolated from many extreme environments.</title>
        <authorList>
            <person name="Coleine C."/>
            <person name="Stajich J.E."/>
            <person name="Selbmann L."/>
        </authorList>
    </citation>
    <scope>NUCLEOTIDE SEQUENCE</scope>
    <source>
        <strain evidence="8">CCFEE 5200</strain>
    </source>
</reference>
<dbReference type="GO" id="GO:0008289">
    <property type="term" value="F:lipid binding"/>
    <property type="evidence" value="ECO:0007669"/>
    <property type="project" value="InterPro"/>
</dbReference>
<dbReference type="GO" id="GO:0006508">
    <property type="term" value="P:proteolysis"/>
    <property type="evidence" value="ECO:0007669"/>
    <property type="project" value="UniProtKB-KW"/>
</dbReference>
<dbReference type="Gene3D" id="3.40.630.10">
    <property type="entry name" value="Zn peptidases"/>
    <property type="match status" value="1"/>
</dbReference>
<keyword evidence="4" id="KW-0479">Metal-binding</keyword>
<dbReference type="GO" id="GO:0008233">
    <property type="term" value="F:peptidase activity"/>
    <property type="evidence" value="ECO:0007669"/>
    <property type="project" value="UniProtKB-KW"/>
</dbReference>
<dbReference type="GO" id="GO:0046872">
    <property type="term" value="F:metal ion binding"/>
    <property type="evidence" value="ECO:0007669"/>
    <property type="project" value="UniProtKB-KW"/>
</dbReference>
<dbReference type="Pfam" id="PF07687">
    <property type="entry name" value="M20_dimer"/>
    <property type="match status" value="1"/>
</dbReference>
<protein>
    <recommendedName>
        <fullName evidence="7">Peptidase M20 dimerisation domain-containing protein</fullName>
    </recommendedName>
</protein>
<evidence type="ECO:0000313" key="8">
    <source>
        <dbReference type="EMBL" id="KAK1001319.1"/>
    </source>
</evidence>
<feature type="domain" description="Peptidase M20 dimerisation" evidence="7">
    <location>
        <begin position="215"/>
        <end position="370"/>
    </location>
</feature>
<keyword evidence="3" id="KW-0645">Protease</keyword>
<evidence type="ECO:0000256" key="6">
    <source>
        <dbReference type="RuleBase" id="RU003844"/>
    </source>
</evidence>
<dbReference type="Pfam" id="PF01546">
    <property type="entry name" value="Peptidase_M20"/>
    <property type="match status" value="1"/>
</dbReference>
<dbReference type="SUPFAM" id="SSF144000">
    <property type="entry name" value="Oxysterol-binding protein-like"/>
    <property type="match status" value="1"/>
</dbReference>
<dbReference type="PANTHER" id="PTHR43270:SF4">
    <property type="entry name" value="CARNOSINE DIPEPTIDASE 2, ISOFORM A"/>
    <property type="match status" value="1"/>
</dbReference>
<dbReference type="PROSITE" id="PS01013">
    <property type="entry name" value="OSBP"/>
    <property type="match status" value="1"/>
</dbReference>
<name>A0AAN6KVB3_9PEZI</name>
<proteinExistence type="inferred from homology"/>
<evidence type="ECO:0000313" key="9">
    <source>
        <dbReference type="Proteomes" id="UP001175353"/>
    </source>
</evidence>
<evidence type="ECO:0000256" key="4">
    <source>
        <dbReference type="ARBA" id="ARBA00022723"/>
    </source>
</evidence>
<comment type="similarity">
    <text evidence="2 6">Belongs to the OSBP family.</text>
</comment>
<dbReference type="Pfam" id="PF01237">
    <property type="entry name" value="Oxysterol_BP"/>
    <property type="match status" value="1"/>
</dbReference>
<dbReference type="Gene3D" id="1.10.287.2720">
    <property type="match status" value="1"/>
</dbReference>
<dbReference type="InterPro" id="IPR051458">
    <property type="entry name" value="Cyt/Met_Dipeptidase"/>
</dbReference>
<keyword evidence="5" id="KW-0378">Hydrolase</keyword>
<evidence type="ECO:0000256" key="5">
    <source>
        <dbReference type="ARBA" id="ARBA00022801"/>
    </source>
</evidence>
<dbReference type="EMBL" id="JAUJLE010000034">
    <property type="protein sequence ID" value="KAK1001319.1"/>
    <property type="molecule type" value="Genomic_DNA"/>
</dbReference>
<dbReference type="PANTHER" id="PTHR43270">
    <property type="entry name" value="BETA-ALA-HIS DIPEPTIDASE"/>
    <property type="match status" value="1"/>
</dbReference>
<dbReference type="Gene3D" id="3.30.70.3490">
    <property type="match status" value="1"/>
</dbReference>
<comment type="caution">
    <text evidence="8">The sequence shown here is derived from an EMBL/GenBank/DDBJ whole genome shotgun (WGS) entry which is preliminary data.</text>
</comment>
<evidence type="ECO:0000256" key="3">
    <source>
        <dbReference type="ARBA" id="ARBA00022670"/>
    </source>
</evidence>
<organism evidence="8 9">
    <name type="scientific">Friedmanniomyces endolithicus</name>
    <dbReference type="NCBI Taxonomy" id="329885"/>
    <lineage>
        <taxon>Eukaryota</taxon>
        <taxon>Fungi</taxon>
        <taxon>Dikarya</taxon>
        <taxon>Ascomycota</taxon>
        <taxon>Pezizomycotina</taxon>
        <taxon>Dothideomycetes</taxon>
        <taxon>Dothideomycetidae</taxon>
        <taxon>Mycosphaerellales</taxon>
        <taxon>Teratosphaeriaceae</taxon>
        <taxon>Friedmanniomyces</taxon>
    </lineage>
</organism>
<dbReference type="InterPro" id="IPR002933">
    <property type="entry name" value="Peptidase_M20"/>
</dbReference>
<comment type="similarity">
    <text evidence="1">Belongs to the peptidase M20A family.</text>
</comment>
<dbReference type="SUPFAM" id="SSF53187">
    <property type="entry name" value="Zn-dependent exopeptidases"/>
    <property type="match status" value="1"/>
</dbReference>
<evidence type="ECO:0000256" key="1">
    <source>
        <dbReference type="ARBA" id="ARBA00006247"/>
    </source>
</evidence>
<dbReference type="PROSITE" id="PS00759">
    <property type="entry name" value="ARGE_DAPE_CPG2_2"/>
    <property type="match status" value="1"/>
</dbReference>
<dbReference type="Gene3D" id="2.40.160.120">
    <property type="match status" value="1"/>
</dbReference>
<dbReference type="InterPro" id="IPR000648">
    <property type="entry name" value="Oxysterol-bd"/>
</dbReference>
<dbReference type="Gene3D" id="3.30.70.360">
    <property type="match status" value="1"/>
</dbReference>
<dbReference type="InterPro" id="IPR037239">
    <property type="entry name" value="OSBP_sf"/>
</dbReference>
<dbReference type="InterPro" id="IPR018494">
    <property type="entry name" value="Oxysterol-bd_CS"/>
</dbReference>
<dbReference type="CDD" id="cd05676">
    <property type="entry name" value="M20_dipept_like_CNDP"/>
    <property type="match status" value="1"/>
</dbReference>
<sequence length="821" mass="90870">MAPNLESFFKTIDANADHFIDRLRKAVAIPSVSAEDARRPDVVKMGMFLKEQLEALGAHMEARPLGKQPGKEHLELPPAIVGRYPAKKDDSKRTILVYGHYDVQPANLSDGWNTEPFKLSIDDKGRMFGRGSTDDKGPVLGWVNVIESHQKAGIDFPVNLLMCFEGMEEYGSEGLDDFIIAECKQGKFFADADAVCISDNYWLGTEKPCLTYGLRGCSYYSIEISGPGQDLHSGVFGGTAQEPMTDLVRVMGSLVDTNGKIQIPGIYELVAPLSKEEQGLYENIAFTMDNLYESLGSTTGIFDKKEETLMGRWRYPSLSLHGVEGAFSAPGAKTVIPAKVVGKFSIRTVPDMEPHEVDSLVYSYVQKQFEKLGSKNKMKCYLQHSGKWWVASPKHWNFTAAARAVEEVWHVKPDLTREGGSIPVTLTFEQSIATIRGDLSNITAPPFVLADKSTTEFPRYWISHPDLFTSPAHQPTPELRLLAVLKWFLASLRGQQYAGRQPSEGVKKPLNAFLGELFLGACSSSSGEAGSSEAADDECHLVSEQVSHHPPVTACYLWNERHGVRAEGYTRQEITFNGNINIQQIGHAVMHLDGFGGEDYLIPLPDVKVKGILTFGPYPELVGTYSIVSSTGYVAEVDFTGKGFLGVGGKRNAVRAAIYKQGDAKLRRREALFTAQGSWSETFEIRDARGEVIDSYDVGAAKSADFHAPPLERQDPWESRRAWRGVIDAMHGGDMRGVAGNKSQLESAQREMRKNPATSEEAWEAVFFRKEKEHPVAEKLMAVSGQKLSPQSTCGVWRYNFEKAAKLERPFRGALTPYGKQ</sequence>
<dbReference type="InterPro" id="IPR011650">
    <property type="entry name" value="Peptidase_M20_dimer"/>
</dbReference>
<evidence type="ECO:0000256" key="2">
    <source>
        <dbReference type="ARBA" id="ARBA00008842"/>
    </source>
</evidence>
<dbReference type="Proteomes" id="UP001175353">
    <property type="component" value="Unassembled WGS sequence"/>
</dbReference>
<dbReference type="AlphaFoldDB" id="A0AAN6KVB3"/>
<accession>A0AAN6KVB3</accession>